<protein>
    <submittedName>
        <fullName evidence="1">Uncharacterized protein</fullName>
    </submittedName>
</protein>
<accession>A0ABC8JEJ2</accession>
<gene>
    <name evidence="1" type="ORF">ERUC_LOCUS7934</name>
</gene>
<comment type="caution">
    <text evidence="1">The sequence shown here is derived from an EMBL/GenBank/DDBJ whole genome shotgun (WGS) entry which is preliminary data.</text>
</comment>
<evidence type="ECO:0000313" key="1">
    <source>
        <dbReference type="EMBL" id="CAH8317394.1"/>
    </source>
</evidence>
<dbReference type="EMBL" id="CAKOAT010085710">
    <property type="protein sequence ID" value="CAH8317394.1"/>
    <property type="molecule type" value="Genomic_DNA"/>
</dbReference>
<dbReference type="SUPFAM" id="SSF53927">
    <property type="entry name" value="Cytidine deaminase-like"/>
    <property type="match status" value="1"/>
</dbReference>
<keyword evidence="2" id="KW-1185">Reference proteome</keyword>
<reference evidence="1 2" key="1">
    <citation type="submission" date="2022-03" db="EMBL/GenBank/DDBJ databases">
        <authorList>
            <person name="Macdonald S."/>
            <person name="Ahmed S."/>
            <person name="Newling K."/>
        </authorList>
    </citation>
    <scope>NUCLEOTIDE SEQUENCE [LARGE SCALE GENOMIC DNA]</scope>
</reference>
<dbReference type="Proteomes" id="UP001642260">
    <property type="component" value="Unassembled WGS sequence"/>
</dbReference>
<dbReference type="InterPro" id="IPR016193">
    <property type="entry name" value="Cytidine_deaminase-like"/>
</dbReference>
<organism evidence="1 2">
    <name type="scientific">Eruca vesicaria subsp. sativa</name>
    <name type="common">Garden rocket</name>
    <name type="synonym">Eruca sativa</name>
    <dbReference type="NCBI Taxonomy" id="29727"/>
    <lineage>
        <taxon>Eukaryota</taxon>
        <taxon>Viridiplantae</taxon>
        <taxon>Streptophyta</taxon>
        <taxon>Embryophyta</taxon>
        <taxon>Tracheophyta</taxon>
        <taxon>Spermatophyta</taxon>
        <taxon>Magnoliopsida</taxon>
        <taxon>eudicotyledons</taxon>
        <taxon>Gunneridae</taxon>
        <taxon>Pentapetalae</taxon>
        <taxon>rosids</taxon>
        <taxon>malvids</taxon>
        <taxon>Brassicales</taxon>
        <taxon>Brassicaceae</taxon>
        <taxon>Brassiceae</taxon>
        <taxon>Eruca</taxon>
    </lineage>
</organism>
<sequence>MAQPSSFVLTAPQGKDMYGPWDLSSLIDQNFHLGVAPFTKEYFGAVRLGSLGIAYLCVNVKFTGLSLYLSIDTEKFLVANLVLNSKPHLTDLAISSDDTNFVAPCKG</sequence>
<dbReference type="AlphaFoldDB" id="A0ABC8JEJ2"/>
<evidence type="ECO:0000313" key="2">
    <source>
        <dbReference type="Proteomes" id="UP001642260"/>
    </source>
</evidence>
<name>A0ABC8JEJ2_ERUVS</name>
<proteinExistence type="predicted"/>